<dbReference type="AlphaFoldDB" id="A0A4R0PP28"/>
<keyword evidence="3" id="KW-0677">Repeat</keyword>
<evidence type="ECO:0000256" key="2">
    <source>
        <dbReference type="ARBA" id="ARBA00022679"/>
    </source>
</evidence>
<sequence>MESKIHPLSDVLSNKIGENTYVWQFTVILAGAVIGNNCNINCNCFIENDVVIGNNVTIKSGVQVWDGVEISDNVFVGPNVTFTNDLVPRSKVYPASFKKTSLMKFCSIGANSTLVAGIQVGEFAFVGAGSVLTKSIAPYTVWYGNPAAHRGYITEDSHMLDLKLADKITGEQYILDGFKPIKK</sequence>
<dbReference type="InterPro" id="IPR011004">
    <property type="entry name" value="Trimer_LpxA-like_sf"/>
</dbReference>
<dbReference type="InterPro" id="IPR001451">
    <property type="entry name" value="Hexapep"/>
</dbReference>
<dbReference type="Pfam" id="PF00132">
    <property type="entry name" value="Hexapep"/>
    <property type="match status" value="2"/>
</dbReference>
<evidence type="ECO:0000313" key="5">
    <source>
        <dbReference type="EMBL" id="TCD17337.1"/>
    </source>
</evidence>
<dbReference type="EMBL" id="SJSO01000031">
    <property type="protein sequence ID" value="TCD17337.1"/>
    <property type="molecule type" value="Genomic_DNA"/>
</dbReference>
<dbReference type="PANTHER" id="PTHR43300:SF4">
    <property type="entry name" value="ACYL-[ACYL-CARRIER-PROTEIN]--UDP-N-ACETYLGLUCOSAMINE O-ACYLTRANSFERASE"/>
    <property type="match status" value="1"/>
</dbReference>
<dbReference type="Pfam" id="PF14602">
    <property type="entry name" value="Hexapep_2"/>
    <property type="match status" value="1"/>
</dbReference>
<organism evidence="5 6">
    <name type="scientific">Pedobacter psychrodurus</name>
    <dbReference type="NCBI Taxonomy" id="2530456"/>
    <lineage>
        <taxon>Bacteria</taxon>
        <taxon>Pseudomonadati</taxon>
        <taxon>Bacteroidota</taxon>
        <taxon>Sphingobacteriia</taxon>
        <taxon>Sphingobacteriales</taxon>
        <taxon>Sphingobacteriaceae</taxon>
        <taxon>Pedobacter</taxon>
    </lineage>
</organism>
<dbReference type="RefSeq" id="WP_131534335.1">
    <property type="nucleotide sequence ID" value="NZ_SJSO01000031.1"/>
</dbReference>
<dbReference type="OrthoDB" id="9801697at2"/>
<proteinExistence type="inferred from homology"/>
<dbReference type="PROSITE" id="PS00101">
    <property type="entry name" value="HEXAPEP_TRANSFERASES"/>
    <property type="match status" value="1"/>
</dbReference>
<reference evidence="5 6" key="1">
    <citation type="submission" date="2019-02" db="EMBL/GenBank/DDBJ databases">
        <title>Pedobacter sp. RP-3-21 sp. nov., isolated from Arctic soil.</title>
        <authorList>
            <person name="Dahal R.H."/>
        </authorList>
    </citation>
    <scope>NUCLEOTIDE SEQUENCE [LARGE SCALE GENOMIC DNA]</scope>
    <source>
        <strain evidence="5 6">RP-3-21</strain>
    </source>
</reference>
<evidence type="ECO:0000313" key="6">
    <source>
        <dbReference type="Proteomes" id="UP000293925"/>
    </source>
</evidence>
<keyword evidence="4" id="KW-0012">Acyltransferase</keyword>
<evidence type="ECO:0000256" key="1">
    <source>
        <dbReference type="ARBA" id="ARBA00007274"/>
    </source>
</evidence>
<dbReference type="Gene3D" id="2.160.10.10">
    <property type="entry name" value="Hexapeptide repeat proteins"/>
    <property type="match status" value="1"/>
</dbReference>
<comment type="caution">
    <text evidence="5">The sequence shown here is derived from an EMBL/GenBank/DDBJ whole genome shotgun (WGS) entry which is preliminary data.</text>
</comment>
<keyword evidence="6" id="KW-1185">Reference proteome</keyword>
<keyword evidence="2 5" id="KW-0808">Transferase</keyword>
<dbReference type="Proteomes" id="UP000293925">
    <property type="component" value="Unassembled WGS sequence"/>
</dbReference>
<dbReference type="GO" id="GO:0016746">
    <property type="term" value="F:acyltransferase activity"/>
    <property type="evidence" value="ECO:0007669"/>
    <property type="project" value="UniProtKB-KW"/>
</dbReference>
<dbReference type="PANTHER" id="PTHR43300">
    <property type="entry name" value="ACETYLTRANSFERASE"/>
    <property type="match status" value="1"/>
</dbReference>
<comment type="similarity">
    <text evidence="1">Belongs to the transferase hexapeptide repeat family.</text>
</comment>
<dbReference type="InterPro" id="IPR018357">
    <property type="entry name" value="Hexapep_transf_CS"/>
</dbReference>
<dbReference type="CDD" id="cd03358">
    <property type="entry name" value="LbH_WxcM_N_like"/>
    <property type="match status" value="1"/>
</dbReference>
<accession>A0A4R0PP28</accession>
<evidence type="ECO:0000256" key="4">
    <source>
        <dbReference type="ARBA" id="ARBA00023315"/>
    </source>
</evidence>
<evidence type="ECO:0000256" key="3">
    <source>
        <dbReference type="ARBA" id="ARBA00022737"/>
    </source>
</evidence>
<dbReference type="SUPFAM" id="SSF51161">
    <property type="entry name" value="Trimeric LpxA-like enzymes"/>
    <property type="match status" value="1"/>
</dbReference>
<gene>
    <name evidence="5" type="ORF">EZ456_23230</name>
</gene>
<dbReference type="InterPro" id="IPR050179">
    <property type="entry name" value="Trans_hexapeptide_repeat"/>
</dbReference>
<name>A0A4R0PP28_9SPHI</name>
<protein>
    <submittedName>
        <fullName evidence="5">N-acetyltransferase</fullName>
    </submittedName>
</protein>